<reference evidence="4 5" key="2">
    <citation type="submission" date="2016-09" db="EMBL/GenBank/DDBJ databases">
        <title>Streptomyces fradiae DSM40063, a candidate organism with high potential of specific P450 cytochromes.</title>
        <authorList>
            <person name="Grumaz C."/>
            <person name="Vainshtein Y."/>
            <person name="Kirstahler P."/>
            <person name="Sohn K."/>
        </authorList>
    </citation>
    <scope>NUCLEOTIDE SEQUENCE [LARGE SCALE GENOMIC DNA]</scope>
    <source>
        <strain evidence="4 5">DSM 40063</strain>
    </source>
</reference>
<dbReference type="PANTHER" id="PTHR10579:SF43">
    <property type="entry name" value="ZINC FINGER (C3HC4-TYPE RING FINGER) FAMILY PROTEIN"/>
    <property type="match status" value="1"/>
</dbReference>
<feature type="compositionally biased region" description="Pro residues" evidence="1">
    <location>
        <begin position="510"/>
        <end position="521"/>
    </location>
</feature>
<evidence type="ECO:0000313" key="6">
    <source>
        <dbReference type="Proteomes" id="UP000731519"/>
    </source>
</evidence>
<name>A0A1Y2NTE6_STRFR</name>
<evidence type="ECO:0000259" key="2">
    <source>
        <dbReference type="PROSITE" id="PS50234"/>
    </source>
</evidence>
<evidence type="ECO:0000313" key="3">
    <source>
        <dbReference type="EMBL" id="KAF0648417.1"/>
    </source>
</evidence>
<feature type="domain" description="VWFA" evidence="2">
    <location>
        <begin position="114"/>
        <end position="297"/>
    </location>
</feature>
<evidence type="ECO:0000313" key="5">
    <source>
        <dbReference type="Proteomes" id="UP000194318"/>
    </source>
</evidence>
<dbReference type="InterPro" id="IPR036465">
    <property type="entry name" value="vWFA_dom_sf"/>
</dbReference>
<comment type="caution">
    <text evidence="4">The sequence shown here is derived from an EMBL/GenBank/DDBJ whole genome shotgun (WGS) entry which is preliminary data.</text>
</comment>
<evidence type="ECO:0000313" key="4">
    <source>
        <dbReference type="EMBL" id="OSY50756.1"/>
    </source>
</evidence>
<feature type="region of interest" description="Disordered" evidence="1">
    <location>
        <begin position="35"/>
        <end position="107"/>
    </location>
</feature>
<sequence length="578" mass="60493">MRPESSGGGAGGATAALETSQSKYLSASGGEQEMHVVLTVRVEGTVPTHPTDPTHPTHPADPTGHPGRGPHGDDRRGPDAGDRRAPDGDAVRHPDGDAIRHPAGAGPGGAPLLAQVLVVDCSGSMTWPQEKFRAARQAAAAAIRMLPAGTRFAVVQGTEDATMVFPAHEGMAVSSAGQRRRAEAALQGLPAGGGTCIGAWLDLAGRLLAAQDAPIGHVLLLTDGRNEHDRTMPLDAVLDTWEGRFVCDAWGIGDGWDAGELLRVARRLHGSVGAVREEAALPGEYEKLTARLLTKTVPELTVEVTPAPGTAIRYLKQVFPTEADLEPGGPPGPDGAYRYTTRAWGDETRRYHLCLTADPTGRPRGEDLQLAAVGLARPAAGPAMAPTAVRLPPPRACVVHWTEDPALSRHTDTQVAHFQLYGRFGQAVAAAAAAYRRGDREAAERHLGEGVRLAHAVGATRPLADFRRLADIEDAAAGRLRLRPDLAPIDFEHLITASSHSTYGPEPDDPAPPPGLPPHPPGGAGTDPATGPDPGPGTAFSATAPAPALTRPCPACDGRAPLTARFCPRCGHDLRERP</sequence>
<feature type="compositionally biased region" description="Basic and acidic residues" evidence="1">
    <location>
        <begin position="70"/>
        <end position="100"/>
    </location>
</feature>
<reference evidence="3 6" key="1">
    <citation type="submission" date="2013-05" db="EMBL/GenBank/DDBJ databases">
        <title>Genome Sequence of Streptomyces fradiae.</title>
        <authorList>
            <person name="Kirby R."/>
        </authorList>
    </citation>
    <scope>NUCLEOTIDE SEQUENCE [LARGE SCALE GENOMIC DNA]</scope>
    <source>
        <strain evidence="3 6">ATCC 10745</strain>
    </source>
</reference>
<gene>
    <name evidence="4" type="ORF">BG846_03617</name>
    <name evidence="3" type="ORF">K701_18485</name>
</gene>
<feature type="region of interest" description="Disordered" evidence="1">
    <location>
        <begin position="499"/>
        <end position="578"/>
    </location>
</feature>
<dbReference type="PANTHER" id="PTHR10579">
    <property type="entry name" value="CALCIUM-ACTIVATED CHLORIDE CHANNEL REGULATOR"/>
    <property type="match status" value="1"/>
</dbReference>
<dbReference type="Proteomes" id="UP000194318">
    <property type="component" value="Unassembled WGS sequence"/>
</dbReference>
<dbReference type="Proteomes" id="UP000731519">
    <property type="component" value="Unassembled WGS sequence"/>
</dbReference>
<dbReference type="EMBL" id="MIFZ01000267">
    <property type="protein sequence ID" value="OSY50756.1"/>
    <property type="molecule type" value="Genomic_DNA"/>
</dbReference>
<dbReference type="Gene3D" id="1.20.120.1690">
    <property type="match status" value="1"/>
</dbReference>
<dbReference type="InterPro" id="IPR002035">
    <property type="entry name" value="VWF_A"/>
</dbReference>
<dbReference type="AlphaFoldDB" id="A0A1Y2NTE6"/>
<organism evidence="4 5">
    <name type="scientific">Streptomyces fradiae ATCC 10745 = DSM 40063</name>
    <dbReference type="NCBI Taxonomy" id="1319510"/>
    <lineage>
        <taxon>Bacteria</taxon>
        <taxon>Bacillati</taxon>
        <taxon>Actinomycetota</taxon>
        <taxon>Actinomycetes</taxon>
        <taxon>Kitasatosporales</taxon>
        <taxon>Streptomycetaceae</taxon>
        <taxon>Streptomyces</taxon>
    </lineage>
</organism>
<feature type="compositionally biased region" description="Low complexity" evidence="1">
    <location>
        <begin position="526"/>
        <end position="539"/>
    </location>
</feature>
<dbReference type="CDD" id="cd00198">
    <property type="entry name" value="vWFA"/>
    <property type="match status" value="1"/>
</dbReference>
<proteinExistence type="predicted"/>
<dbReference type="Gene3D" id="2.60.40.3670">
    <property type="match status" value="1"/>
</dbReference>
<dbReference type="SUPFAM" id="SSF53300">
    <property type="entry name" value="vWA-like"/>
    <property type="match status" value="1"/>
</dbReference>
<dbReference type="SMART" id="SM00327">
    <property type="entry name" value="VWA"/>
    <property type="match status" value="1"/>
</dbReference>
<dbReference type="InterPro" id="IPR051266">
    <property type="entry name" value="CLCR"/>
</dbReference>
<dbReference type="EMBL" id="ASYR01000024">
    <property type="protein sequence ID" value="KAF0648417.1"/>
    <property type="molecule type" value="Genomic_DNA"/>
</dbReference>
<protein>
    <submittedName>
        <fullName evidence="4">von Willebrand factor type A domain protein</fullName>
    </submittedName>
</protein>
<accession>A0A1Y2NTE6</accession>
<dbReference type="PROSITE" id="PS50234">
    <property type="entry name" value="VWFA"/>
    <property type="match status" value="1"/>
</dbReference>
<dbReference type="Pfam" id="PF13768">
    <property type="entry name" value="VWA_3"/>
    <property type="match status" value="1"/>
</dbReference>
<evidence type="ECO:0000256" key="1">
    <source>
        <dbReference type="SAM" id="MobiDB-lite"/>
    </source>
</evidence>
<keyword evidence="6" id="KW-1185">Reference proteome</keyword>
<dbReference type="GeneID" id="91405472"/>
<dbReference type="Gene3D" id="3.40.50.410">
    <property type="entry name" value="von Willebrand factor, type A domain"/>
    <property type="match status" value="1"/>
</dbReference>
<dbReference type="RefSeq" id="WP_031130225.1">
    <property type="nucleotide sequence ID" value="NZ_ASYR01000024.1"/>
</dbReference>